<dbReference type="InterPro" id="IPR000914">
    <property type="entry name" value="SBP_5_dom"/>
</dbReference>
<dbReference type="OrthoDB" id="9801912at2"/>
<dbReference type="PANTHER" id="PTHR30290:SF38">
    <property type="entry name" value="D,D-DIPEPTIDE-BINDING PERIPLASMIC PROTEIN DDPA-RELATED"/>
    <property type="match status" value="1"/>
</dbReference>
<dbReference type="GO" id="GO:1904680">
    <property type="term" value="F:peptide transmembrane transporter activity"/>
    <property type="evidence" value="ECO:0007669"/>
    <property type="project" value="TreeGrafter"/>
</dbReference>
<organism evidence="4 5">
    <name type="scientific">Saccharobesus litoralis</name>
    <dbReference type="NCBI Taxonomy" id="2172099"/>
    <lineage>
        <taxon>Bacteria</taxon>
        <taxon>Pseudomonadati</taxon>
        <taxon>Pseudomonadota</taxon>
        <taxon>Gammaproteobacteria</taxon>
        <taxon>Alteromonadales</taxon>
        <taxon>Alteromonadaceae</taxon>
        <taxon>Saccharobesus</taxon>
    </lineage>
</organism>
<dbReference type="GO" id="GO:0030288">
    <property type="term" value="C:outer membrane-bounded periplasmic space"/>
    <property type="evidence" value="ECO:0007669"/>
    <property type="project" value="TreeGrafter"/>
</dbReference>
<dbReference type="InterPro" id="IPR030678">
    <property type="entry name" value="Peptide/Ni-bd"/>
</dbReference>
<dbReference type="EMBL" id="CP026604">
    <property type="protein sequence ID" value="AWB67097.1"/>
    <property type="molecule type" value="Genomic_DNA"/>
</dbReference>
<protein>
    <submittedName>
        <fullName evidence="4">ABC transporter substrate-binding protein</fullName>
    </submittedName>
</protein>
<dbReference type="GO" id="GO:0042938">
    <property type="term" value="P:dipeptide transport"/>
    <property type="evidence" value="ECO:0007669"/>
    <property type="project" value="TreeGrafter"/>
</dbReference>
<dbReference type="Pfam" id="PF00496">
    <property type="entry name" value="SBP_bac_5"/>
    <property type="match status" value="1"/>
</dbReference>
<dbReference type="GO" id="GO:0043190">
    <property type="term" value="C:ATP-binding cassette (ABC) transporter complex"/>
    <property type="evidence" value="ECO:0007669"/>
    <property type="project" value="InterPro"/>
</dbReference>
<dbReference type="AlphaFoldDB" id="A0A2S0VSB9"/>
<keyword evidence="2" id="KW-0732">Signal</keyword>
<evidence type="ECO:0000256" key="2">
    <source>
        <dbReference type="ARBA" id="ARBA00022729"/>
    </source>
</evidence>
<comment type="similarity">
    <text evidence="1">Belongs to the bacterial solute-binding protein 5 family.</text>
</comment>
<dbReference type="Gene3D" id="3.40.190.10">
    <property type="entry name" value="Periplasmic binding protein-like II"/>
    <property type="match status" value="1"/>
</dbReference>
<sequence>MNSLALFSALLIALLLTGCKPPSSSILEKGLIYCSEGSPETFNPQLVTSATTLDAISRQLYNRLLEFDPVDGSLQPSLAEYWQVSEDGLTYTFKLRDNVAFHSTRYFTPSRPFNAKDVLFSFKRWFDIDHPFHHIGGGIYPYFDSIQISENIQTIEAVSSKVIRLKLYRADSSFLSHFATDYAAILSAEYADHLLEKNTPELIDMQPVGTGPYILTHYQKDAYIRFKRHVQYWQTKGNIENLVFDITSQSSLRLAKLITRECDVIAYPVTSEMAILNNEDKVSLQAQPAINVGFWAFNTLKAPFDNPNVRRALAAAIDKQTILKAVYYGSASEANSILPPFSWAYQAPKQGNKPNASYNPDLAKRLLSEAGIKPGFTMDIWAMPIERAYNPNARKMAELIKENLKEVGIKVKIVSYEWNTFRRLLSEQKHDSVLIGWAADTPEPDNFFSPILSCASAIVGSNRAAWCNTEFDETISQALTVEGRENRKRYYAKAQKILDFEMPVVPIAHSTRYLAKQDNVYNINFSPYSSIGFSQVEKNQ</sequence>
<name>A0A2S0VSB9_9ALTE</name>
<dbReference type="PANTHER" id="PTHR30290">
    <property type="entry name" value="PERIPLASMIC BINDING COMPONENT OF ABC TRANSPORTER"/>
    <property type="match status" value="1"/>
</dbReference>
<dbReference type="Gene3D" id="3.10.105.10">
    <property type="entry name" value="Dipeptide-binding Protein, Domain 3"/>
    <property type="match status" value="1"/>
</dbReference>
<dbReference type="Gene3D" id="3.90.76.10">
    <property type="entry name" value="Dipeptide-binding Protein, Domain 1"/>
    <property type="match status" value="1"/>
</dbReference>
<evidence type="ECO:0000256" key="1">
    <source>
        <dbReference type="ARBA" id="ARBA00005695"/>
    </source>
</evidence>
<dbReference type="KEGG" id="cate:C2869_11930"/>
<gene>
    <name evidence="4" type="ORF">C2869_11930</name>
</gene>
<dbReference type="InterPro" id="IPR039424">
    <property type="entry name" value="SBP_5"/>
</dbReference>
<proteinExistence type="inferred from homology"/>
<feature type="domain" description="Solute-binding protein family 5" evidence="3">
    <location>
        <begin position="74"/>
        <end position="455"/>
    </location>
</feature>
<dbReference type="Proteomes" id="UP000244441">
    <property type="component" value="Chromosome"/>
</dbReference>
<dbReference type="SUPFAM" id="SSF53850">
    <property type="entry name" value="Periplasmic binding protein-like II"/>
    <property type="match status" value="1"/>
</dbReference>
<evidence type="ECO:0000313" key="4">
    <source>
        <dbReference type="EMBL" id="AWB67097.1"/>
    </source>
</evidence>
<keyword evidence="5" id="KW-1185">Reference proteome</keyword>
<dbReference type="PIRSF" id="PIRSF002741">
    <property type="entry name" value="MppA"/>
    <property type="match status" value="1"/>
</dbReference>
<dbReference type="RefSeq" id="WP_108603146.1">
    <property type="nucleotide sequence ID" value="NZ_CP026604.1"/>
</dbReference>
<accession>A0A2S0VSB9</accession>
<dbReference type="CDD" id="cd08493">
    <property type="entry name" value="PBP2_DppA_like"/>
    <property type="match status" value="1"/>
</dbReference>
<reference evidence="4 5" key="1">
    <citation type="submission" date="2018-01" db="EMBL/GenBank/DDBJ databases">
        <title>Genome sequence of a Cantenovulum-like bacteria.</title>
        <authorList>
            <person name="Tan W.R."/>
            <person name="Lau N.-S."/>
            <person name="Go F."/>
            <person name="Amirul A.-A.A."/>
        </authorList>
    </citation>
    <scope>NUCLEOTIDE SEQUENCE [LARGE SCALE GENOMIC DNA]</scope>
    <source>
        <strain evidence="4 5">CCB-QB4</strain>
    </source>
</reference>
<evidence type="ECO:0000313" key="5">
    <source>
        <dbReference type="Proteomes" id="UP000244441"/>
    </source>
</evidence>
<evidence type="ECO:0000259" key="3">
    <source>
        <dbReference type="Pfam" id="PF00496"/>
    </source>
</evidence>